<dbReference type="EMBL" id="BLAG01000012">
    <property type="protein sequence ID" value="GES31973.1"/>
    <property type="molecule type" value="Genomic_DNA"/>
</dbReference>
<reference evidence="1 2" key="1">
    <citation type="submission" date="2019-10" db="EMBL/GenBank/DDBJ databases">
        <title>Whole genome shotgun sequence of Streptomyces angustmyceticus NBRC 3934.</title>
        <authorList>
            <person name="Hosoyama A."/>
            <person name="Ichikawa N."/>
            <person name="Kimura A."/>
            <person name="Kitahashi Y."/>
            <person name="Komaki H."/>
            <person name="Uohara A."/>
        </authorList>
    </citation>
    <scope>NUCLEOTIDE SEQUENCE [LARGE SCALE GENOMIC DNA]</scope>
    <source>
        <strain evidence="1 2">NBRC 3934</strain>
    </source>
</reference>
<protein>
    <submittedName>
        <fullName evidence="1">Uncharacterized protein</fullName>
    </submittedName>
</protein>
<evidence type="ECO:0000313" key="2">
    <source>
        <dbReference type="Proteomes" id="UP000325598"/>
    </source>
</evidence>
<name>A0A5J4LCR9_9ACTN</name>
<gene>
    <name evidence="1" type="ORF">San01_44600</name>
</gene>
<evidence type="ECO:0000313" key="1">
    <source>
        <dbReference type="EMBL" id="GES31973.1"/>
    </source>
</evidence>
<organism evidence="1 2">
    <name type="scientific">Streptomyces angustmyceticus</name>
    <dbReference type="NCBI Taxonomy" id="285578"/>
    <lineage>
        <taxon>Bacteria</taxon>
        <taxon>Bacillati</taxon>
        <taxon>Actinomycetota</taxon>
        <taxon>Actinomycetes</taxon>
        <taxon>Kitasatosporales</taxon>
        <taxon>Streptomycetaceae</taxon>
        <taxon>Streptomyces</taxon>
    </lineage>
</organism>
<accession>A0A5J4LCR9</accession>
<proteinExistence type="predicted"/>
<dbReference type="Proteomes" id="UP000325598">
    <property type="component" value="Unassembled WGS sequence"/>
</dbReference>
<keyword evidence="2" id="KW-1185">Reference proteome</keyword>
<dbReference type="AlphaFoldDB" id="A0A5J4LCR9"/>
<comment type="caution">
    <text evidence="1">The sequence shown here is derived from an EMBL/GenBank/DDBJ whole genome shotgun (WGS) entry which is preliminary data.</text>
</comment>
<sequence>MVHTTDHVKDYGGKALFNDRGDAFTVCDLKADGMTAEAIVKIGDADGTTAYLSDLDGAGTCKHFTRNMPENHSFKMRVCLQKNYRGEYHCSNWAWGVA</sequence>